<accession>A0ABW9FT00</accession>
<comment type="caution">
    <text evidence="1">The sequence shown here is derived from an EMBL/GenBank/DDBJ whole genome shotgun (WGS) entry which is preliminary data.</text>
</comment>
<evidence type="ECO:0000313" key="1">
    <source>
        <dbReference type="EMBL" id="MFM1728710.1"/>
    </source>
</evidence>
<keyword evidence="2" id="KW-1185">Reference proteome</keyword>
<proteinExistence type="predicted"/>
<organism evidence="1 2">
    <name type="scientific">Prescottella soli</name>
    <dbReference type="NCBI Taxonomy" id="1543852"/>
    <lineage>
        <taxon>Bacteria</taxon>
        <taxon>Bacillati</taxon>
        <taxon>Actinomycetota</taxon>
        <taxon>Actinomycetes</taxon>
        <taxon>Mycobacteriales</taxon>
        <taxon>Nocardiaceae</taxon>
        <taxon>Prescottella</taxon>
    </lineage>
</organism>
<protein>
    <submittedName>
        <fullName evidence="1">Uncharacterized protein</fullName>
    </submittedName>
</protein>
<dbReference type="EMBL" id="JBDLNU010000002">
    <property type="protein sequence ID" value="MFM1728710.1"/>
    <property type="molecule type" value="Genomic_DNA"/>
</dbReference>
<name>A0ABW9FT00_9NOCA</name>
<dbReference type="Proteomes" id="UP001629744">
    <property type="component" value="Unassembled WGS sequence"/>
</dbReference>
<evidence type="ECO:0000313" key="2">
    <source>
        <dbReference type="Proteomes" id="UP001629744"/>
    </source>
</evidence>
<reference evidence="1 2" key="1">
    <citation type="submission" date="2023-11" db="EMBL/GenBank/DDBJ databases">
        <authorList>
            <person name="Val-Calvo J."/>
            <person name="Scortti M."/>
            <person name="Vazquez-Boland J."/>
        </authorList>
    </citation>
    <scope>NUCLEOTIDE SEQUENCE [LARGE SCALE GENOMIC DNA]</scope>
    <source>
        <strain evidence="1 2">DSM 46662</strain>
    </source>
</reference>
<sequence length="163" mass="16742">MGATLVVVAGAFDVDSAGAFVVVVVAGDCDVDAAGAFVVVAGDFDVGAGDFDVGAELCSVVEGELSAVCVGAGVVVVPLGFAEATGAMENEVMTSAKTAKIIPSAAHRDTTSSPARRRKTRLRMKNTSRTTTTWSIARLTRGSATDHGKTDKHLIYTRGRHAS</sequence>
<gene>
    <name evidence="1" type="ORF">ABEU19_002203</name>
</gene>